<evidence type="ECO:0000313" key="4">
    <source>
        <dbReference type="Proteomes" id="UP000724874"/>
    </source>
</evidence>
<dbReference type="EMBL" id="JADNYJ010000016">
    <property type="protein sequence ID" value="KAF8906985.1"/>
    <property type="molecule type" value="Genomic_DNA"/>
</dbReference>
<keyword evidence="2" id="KW-0732">Signal</keyword>
<dbReference type="OrthoDB" id="3115839at2759"/>
<name>A0A9P5NUC3_GYMJU</name>
<evidence type="ECO:0000256" key="1">
    <source>
        <dbReference type="SAM" id="MobiDB-lite"/>
    </source>
</evidence>
<accession>A0A9P5NUC3</accession>
<organism evidence="3 4">
    <name type="scientific">Gymnopilus junonius</name>
    <name type="common">Spectacular rustgill mushroom</name>
    <name type="synonym">Gymnopilus spectabilis subsp. junonius</name>
    <dbReference type="NCBI Taxonomy" id="109634"/>
    <lineage>
        <taxon>Eukaryota</taxon>
        <taxon>Fungi</taxon>
        <taxon>Dikarya</taxon>
        <taxon>Basidiomycota</taxon>
        <taxon>Agaricomycotina</taxon>
        <taxon>Agaricomycetes</taxon>
        <taxon>Agaricomycetidae</taxon>
        <taxon>Agaricales</taxon>
        <taxon>Agaricineae</taxon>
        <taxon>Hymenogastraceae</taxon>
        <taxon>Gymnopilus</taxon>
    </lineage>
</organism>
<comment type="caution">
    <text evidence="3">The sequence shown here is derived from an EMBL/GenBank/DDBJ whole genome shotgun (WGS) entry which is preliminary data.</text>
</comment>
<reference evidence="3" key="1">
    <citation type="submission" date="2020-11" db="EMBL/GenBank/DDBJ databases">
        <authorList>
            <consortium name="DOE Joint Genome Institute"/>
            <person name="Ahrendt S."/>
            <person name="Riley R."/>
            <person name="Andreopoulos W."/>
            <person name="LaButti K."/>
            <person name="Pangilinan J."/>
            <person name="Ruiz-duenas F.J."/>
            <person name="Barrasa J.M."/>
            <person name="Sanchez-Garcia M."/>
            <person name="Camarero S."/>
            <person name="Miyauchi S."/>
            <person name="Serrano A."/>
            <person name="Linde D."/>
            <person name="Babiker R."/>
            <person name="Drula E."/>
            <person name="Ayuso-Fernandez I."/>
            <person name="Pacheco R."/>
            <person name="Padilla G."/>
            <person name="Ferreira P."/>
            <person name="Barriuso J."/>
            <person name="Kellner H."/>
            <person name="Castanera R."/>
            <person name="Alfaro M."/>
            <person name="Ramirez L."/>
            <person name="Pisabarro A.G."/>
            <person name="Kuo A."/>
            <person name="Tritt A."/>
            <person name="Lipzen A."/>
            <person name="He G."/>
            <person name="Yan M."/>
            <person name="Ng V."/>
            <person name="Cullen D."/>
            <person name="Martin F."/>
            <person name="Rosso M.-N."/>
            <person name="Henrissat B."/>
            <person name="Hibbett D."/>
            <person name="Martinez A.T."/>
            <person name="Grigoriev I.V."/>
        </authorList>
    </citation>
    <scope>NUCLEOTIDE SEQUENCE</scope>
    <source>
        <strain evidence="3">AH 44721</strain>
    </source>
</reference>
<feature type="signal peptide" evidence="2">
    <location>
        <begin position="1"/>
        <end position="20"/>
    </location>
</feature>
<evidence type="ECO:0000313" key="3">
    <source>
        <dbReference type="EMBL" id="KAF8906985.1"/>
    </source>
</evidence>
<sequence length="220" mass="24012">MRFATTVALSTLALAATATAVPVAGDSGSEGTGRGSCHHHGKSQHKKMTSTKCQNIKGATVVGYKSDGNCYDKAMLSHFATLHPSSSGTCYYVPSKSGLSLNDLDERSLLEARGTKTKLLLGAVGAGLLWHAFKPKHKEHHEEYHEESQSAPSSYESREFYDYEDLNARDFEDFDYLYGRDLDVLEGRSVGKVLLGAAIGGIAAHEWGKHEKKKEEESED</sequence>
<feature type="chain" id="PRO_5040495898" evidence="2">
    <location>
        <begin position="21"/>
        <end position="220"/>
    </location>
</feature>
<protein>
    <submittedName>
        <fullName evidence="3">Uncharacterized protein</fullName>
    </submittedName>
</protein>
<dbReference type="AlphaFoldDB" id="A0A9P5NUC3"/>
<gene>
    <name evidence="3" type="ORF">CPB84DRAFT_1744780</name>
</gene>
<dbReference type="Proteomes" id="UP000724874">
    <property type="component" value="Unassembled WGS sequence"/>
</dbReference>
<proteinExistence type="predicted"/>
<evidence type="ECO:0000256" key="2">
    <source>
        <dbReference type="SAM" id="SignalP"/>
    </source>
</evidence>
<feature type="region of interest" description="Disordered" evidence="1">
    <location>
        <begin position="23"/>
        <end position="50"/>
    </location>
</feature>
<keyword evidence="4" id="KW-1185">Reference proteome</keyword>
<feature type="compositionally biased region" description="Basic residues" evidence="1">
    <location>
        <begin position="36"/>
        <end position="49"/>
    </location>
</feature>